<gene>
    <name evidence="3" type="ORF">A3E29_01130</name>
</gene>
<evidence type="ECO:0000313" key="4">
    <source>
        <dbReference type="Proteomes" id="UP000177682"/>
    </source>
</evidence>
<proteinExistence type="predicted"/>
<name>A0A1F5PLN1_9BACT</name>
<evidence type="ECO:0000313" key="3">
    <source>
        <dbReference type="EMBL" id="OGE90714.1"/>
    </source>
</evidence>
<evidence type="ECO:0000256" key="1">
    <source>
        <dbReference type="SAM" id="MobiDB-lite"/>
    </source>
</evidence>
<feature type="region of interest" description="Disordered" evidence="1">
    <location>
        <begin position="1"/>
        <end position="24"/>
    </location>
</feature>
<protein>
    <recommendedName>
        <fullName evidence="5">DUF5673 domain-containing protein</fullName>
    </recommendedName>
</protein>
<dbReference type="Proteomes" id="UP000177682">
    <property type="component" value="Unassembled WGS sequence"/>
</dbReference>
<feature type="transmembrane region" description="Helical" evidence="2">
    <location>
        <begin position="33"/>
        <end position="51"/>
    </location>
</feature>
<keyword evidence="2" id="KW-1133">Transmembrane helix</keyword>
<feature type="transmembrane region" description="Helical" evidence="2">
    <location>
        <begin position="57"/>
        <end position="76"/>
    </location>
</feature>
<dbReference type="EMBL" id="MFEY01000004">
    <property type="protein sequence ID" value="OGE90714.1"/>
    <property type="molecule type" value="Genomic_DNA"/>
</dbReference>
<reference evidence="3 4" key="1">
    <citation type="journal article" date="2016" name="Nat. Commun.">
        <title>Thousands of microbial genomes shed light on interconnected biogeochemical processes in an aquifer system.</title>
        <authorList>
            <person name="Anantharaman K."/>
            <person name="Brown C.T."/>
            <person name="Hug L.A."/>
            <person name="Sharon I."/>
            <person name="Castelle C.J."/>
            <person name="Probst A.J."/>
            <person name="Thomas B.C."/>
            <person name="Singh A."/>
            <person name="Wilkins M.J."/>
            <person name="Karaoz U."/>
            <person name="Brodie E.L."/>
            <person name="Williams K.H."/>
            <person name="Hubbard S.S."/>
            <person name="Banfield J.F."/>
        </authorList>
    </citation>
    <scope>NUCLEOTIDE SEQUENCE [LARGE SCALE GENOMIC DNA]</scope>
</reference>
<dbReference type="AlphaFoldDB" id="A0A1F5PLN1"/>
<accession>A0A1F5PLN1</accession>
<comment type="caution">
    <text evidence="3">The sequence shown here is derived from an EMBL/GenBank/DDBJ whole genome shotgun (WGS) entry which is preliminary data.</text>
</comment>
<sequence length="169" mass="19419">MPISKTPIKQSPKPRPREISWKTQSSTNPKRSLAWYVIFIILSLAALTFAIFYSESIITVITFSLIILVVLTLSFITRTETTYRLSPLGISAGRMIYPYKTIKKFWINYRPPEVKTLNLETTAYINNIIAIQLGNQDPVAVKQFLAQYLRQDLDHEETAAEILARRLKI</sequence>
<evidence type="ECO:0008006" key="5">
    <source>
        <dbReference type="Google" id="ProtNLM"/>
    </source>
</evidence>
<keyword evidence="2" id="KW-0472">Membrane</keyword>
<keyword evidence="2" id="KW-0812">Transmembrane</keyword>
<organism evidence="3 4">
    <name type="scientific">Candidatus Doudnabacteria bacterium RIFCSPHIGHO2_12_FULL_48_16</name>
    <dbReference type="NCBI Taxonomy" id="1817838"/>
    <lineage>
        <taxon>Bacteria</taxon>
        <taxon>Candidatus Doudnaibacteriota</taxon>
    </lineage>
</organism>
<evidence type="ECO:0000256" key="2">
    <source>
        <dbReference type="SAM" id="Phobius"/>
    </source>
</evidence>